<dbReference type="GO" id="GO:0004674">
    <property type="term" value="F:protein serine/threonine kinase activity"/>
    <property type="evidence" value="ECO:0007669"/>
    <property type="project" value="UniProtKB-KW"/>
</dbReference>
<evidence type="ECO:0000313" key="12">
    <source>
        <dbReference type="Proteomes" id="UP000635245"/>
    </source>
</evidence>
<gene>
    <name evidence="11" type="ORF">JHE00_22310</name>
</gene>
<dbReference type="Gene3D" id="3.30.200.20">
    <property type="entry name" value="Phosphorylase Kinase, domain 1"/>
    <property type="match status" value="1"/>
</dbReference>
<comment type="caution">
    <text evidence="11">The sequence shown here is derived from an EMBL/GenBank/DDBJ whole genome shotgun (WGS) entry which is preliminary data.</text>
</comment>
<dbReference type="Gene3D" id="1.10.510.10">
    <property type="entry name" value="Transferase(Phosphotransferase) domain 1"/>
    <property type="match status" value="1"/>
</dbReference>
<dbReference type="PROSITE" id="PS00107">
    <property type="entry name" value="PROTEIN_KINASE_ATP"/>
    <property type="match status" value="1"/>
</dbReference>
<evidence type="ECO:0000256" key="1">
    <source>
        <dbReference type="ARBA" id="ARBA00012513"/>
    </source>
</evidence>
<evidence type="ECO:0000256" key="7">
    <source>
        <dbReference type="PROSITE-ProRule" id="PRU10141"/>
    </source>
</evidence>
<keyword evidence="2 11" id="KW-0723">Serine/threonine-protein kinase</keyword>
<dbReference type="EC" id="2.7.11.1" evidence="1"/>
<keyword evidence="6 7" id="KW-0067">ATP-binding</keyword>
<dbReference type="Pfam" id="PF00069">
    <property type="entry name" value="Pkinase"/>
    <property type="match status" value="1"/>
</dbReference>
<proteinExistence type="predicted"/>
<feature type="binding site" evidence="7">
    <location>
        <position position="42"/>
    </location>
    <ligand>
        <name>ATP</name>
        <dbReference type="ChEBI" id="CHEBI:30616"/>
    </ligand>
</feature>
<evidence type="ECO:0000313" key="11">
    <source>
        <dbReference type="EMBL" id="MBK1787067.1"/>
    </source>
</evidence>
<keyword evidence="4 7" id="KW-0547">Nucleotide-binding</keyword>
<keyword evidence="9" id="KW-1133">Transmembrane helix</keyword>
<dbReference type="EMBL" id="JAENJH010000005">
    <property type="protein sequence ID" value="MBK1787067.1"/>
    <property type="molecule type" value="Genomic_DNA"/>
</dbReference>
<dbReference type="RefSeq" id="WP_200321201.1">
    <property type="nucleotide sequence ID" value="NZ_JAENJH010000005.1"/>
</dbReference>
<accession>A0A934QVN9</accession>
<feature type="region of interest" description="Disordered" evidence="8">
    <location>
        <begin position="320"/>
        <end position="376"/>
    </location>
</feature>
<evidence type="ECO:0000256" key="8">
    <source>
        <dbReference type="SAM" id="MobiDB-lite"/>
    </source>
</evidence>
<dbReference type="InterPro" id="IPR011009">
    <property type="entry name" value="Kinase-like_dom_sf"/>
</dbReference>
<evidence type="ECO:0000256" key="4">
    <source>
        <dbReference type="ARBA" id="ARBA00022741"/>
    </source>
</evidence>
<protein>
    <recommendedName>
        <fullName evidence="1">non-specific serine/threonine protein kinase</fullName>
        <ecNumber evidence="1">2.7.11.1</ecNumber>
    </recommendedName>
</protein>
<keyword evidence="9" id="KW-0812">Transmembrane</keyword>
<sequence length="474" mass="50179">MSDDDRRLIAGRYRLAERLGAGAMGEVWKGEDERLNRTVALKQLHLRTALDAAGAGDLRARAMREARIAARLMHPNAIAVFDVVEDEGYPWLVMEYLPSTSLAELLASRGKLPPAEVAEIGRQIAEAMAAAHRSGIIHRDVKPANVLLADNGVAKISDFGISRAAGDVTLTATGFVAGTPAYFAPEVARGSDADERSDVFSLGSTLYHAVEGNPPFGRHDNAIALLHRVSQGEIDPPQHAGELAPVLARLLHQDPDERPGMTETAQALAPSATVSPAPPPSEPRKRRTGVLIAALVLALVVLAMLGGGLWWLLARDGGEQAGGRNPAPSSAAEPTLSEESRTTEPTGSGQEPPPSAPPSSETQSSPQSTPEGNPDEQRMAAVRDYYALLPGNLEAAYGQLTDQFKSSRSPDFSSYASFWGQMSSVQVTDLAPAGGNAVSATVVYTRSSGGTSTERHTYTLAEQNGQWAIDSQSG</sequence>
<feature type="transmembrane region" description="Helical" evidence="9">
    <location>
        <begin position="290"/>
        <end position="313"/>
    </location>
</feature>
<dbReference type="InterPro" id="IPR008271">
    <property type="entry name" value="Ser/Thr_kinase_AS"/>
</dbReference>
<name>A0A934QVN9_9PSEU</name>
<dbReference type="Proteomes" id="UP000635245">
    <property type="component" value="Unassembled WGS sequence"/>
</dbReference>
<dbReference type="AlphaFoldDB" id="A0A934QVN9"/>
<feature type="region of interest" description="Disordered" evidence="8">
    <location>
        <begin position="255"/>
        <end position="285"/>
    </location>
</feature>
<keyword evidence="3" id="KW-0808">Transferase</keyword>
<evidence type="ECO:0000256" key="9">
    <source>
        <dbReference type="SAM" id="Phobius"/>
    </source>
</evidence>
<dbReference type="CDD" id="cd14014">
    <property type="entry name" value="STKc_PknB_like"/>
    <property type="match status" value="1"/>
</dbReference>
<reference evidence="11" key="1">
    <citation type="submission" date="2020-12" db="EMBL/GenBank/DDBJ databases">
        <title>Prauserella sp. ASG 168, a novel actinomycete isolated from cave rock.</title>
        <authorList>
            <person name="Suriyachadkun C."/>
        </authorList>
    </citation>
    <scope>NUCLEOTIDE SEQUENCE</scope>
    <source>
        <strain evidence="11">ASG 168</strain>
    </source>
</reference>
<organism evidence="11 12">
    <name type="scientific">Prauserella cavernicola</name>
    <dbReference type="NCBI Taxonomy" id="2800127"/>
    <lineage>
        <taxon>Bacteria</taxon>
        <taxon>Bacillati</taxon>
        <taxon>Actinomycetota</taxon>
        <taxon>Actinomycetes</taxon>
        <taxon>Pseudonocardiales</taxon>
        <taxon>Pseudonocardiaceae</taxon>
        <taxon>Prauserella</taxon>
    </lineage>
</organism>
<keyword evidence="9" id="KW-0472">Membrane</keyword>
<dbReference type="InterPro" id="IPR000719">
    <property type="entry name" value="Prot_kinase_dom"/>
</dbReference>
<dbReference type="GO" id="GO:0005524">
    <property type="term" value="F:ATP binding"/>
    <property type="evidence" value="ECO:0007669"/>
    <property type="project" value="UniProtKB-UniRule"/>
</dbReference>
<evidence type="ECO:0000256" key="3">
    <source>
        <dbReference type="ARBA" id="ARBA00022679"/>
    </source>
</evidence>
<dbReference type="PANTHER" id="PTHR43289:SF6">
    <property type="entry name" value="SERINE_THREONINE-PROTEIN KINASE NEKL-3"/>
    <property type="match status" value="1"/>
</dbReference>
<dbReference type="SMART" id="SM00220">
    <property type="entry name" value="S_TKc"/>
    <property type="match status" value="1"/>
</dbReference>
<dbReference type="SUPFAM" id="SSF56112">
    <property type="entry name" value="Protein kinase-like (PK-like)"/>
    <property type="match status" value="1"/>
</dbReference>
<feature type="compositionally biased region" description="Low complexity" evidence="8">
    <location>
        <begin position="358"/>
        <end position="371"/>
    </location>
</feature>
<feature type="domain" description="Protein kinase" evidence="10">
    <location>
        <begin position="13"/>
        <end position="274"/>
    </location>
</feature>
<keyword evidence="12" id="KW-1185">Reference proteome</keyword>
<evidence type="ECO:0000256" key="5">
    <source>
        <dbReference type="ARBA" id="ARBA00022777"/>
    </source>
</evidence>
<keyword evidence="5 11" id="KW-0418">Kinase</keyword>
<evidence type="ECO:0000259" key="10">
    <source>
        <dbReference type="PROSITE" id="PS50011"/>
    </source>
</evidence>
<dbReference type="PROSITE" id="PS00108">
    <property type="entry name" value="PROTEIN_KINASE_ST"/>
    <property type="match status" value="1"/>
</dbReference>
<dbReference type="PROSITE" id="PS50011">
    <property type="entry name" value="PROTEIN_KINASE_DOM"/>
    <property type="match status" value="1"/>
</dbReference>
<dbReference type="InterPro" id="IPR017441">
    <property type="entry name" value="Protein_kinase_ATP_BS"/>
</dbReference>
<evidence type="ECO:0000256" key="2">
    <source>
        <dbReference type="ARBA" id="ARBA00022527"/>
    </source>
</evidence>
<dbReference type="PANTHER" id="PTHR43289">
    <property type="entry name" value="MITOGEN-ACTIVATED PROTEIN KINASE KINASE KINASE 20-RELATED"/>
    <property type="match status" value="1"/>
</dbReference>
<evidence type="ECO:0000256" key="6">
    <source>
        <dbReference type="ARBA" id="ARBA00022840"/>
    </source>
</evidence>